<accession>A0A016UVB4</accession>
<keyword evidence="2" id="KW-1185">Reference proteome</keyword>
<dbReference type="Gene3D" id="3.30.420.10">
    <property type="entry name" value="Ribonuclease H-like superfamily/Ribonuclease H"/>
    <property type="match status" value="1"/>
</dbReference>
<dbReference type="AlphaFoldDB" id="A0A016UVB4"/>
<dbReference type="Pfam" id="PF01359">
    <property type="entry name" value="Transposase_1"/>
    <property type="match status" value="1"/>
</dbReference>
<evidence type="ECO:0000313" key="1">
    <source>
        <dbReference type="EMBL" id="EYC18408.1"/>
    </source>
</evidence>
<sequence>MVGTRIRSGQQSIAAAGRFRSKANYVWKDTSLGCSLYYHRLSSAPVEKSIKVITVCDGDLTERDLSRRAEVAAELPPYRRIKDWMIPIFTADEKWCLYVNIKCSPPRVDKDEQHEPQPKAGLHPLEVMISTWCYCKGIIHYQVLPRYTAFTVDLYC</sequence>
<protein>
    <submittedName>
        <fullName evidence="1">Uncharacterized protein</fullName>
    </submittedName>
</protein>
<dbReference type="STRING" id="53326.A0A016UVB4"/>
<organism evidence="1 2">
    <name type="scientific">Ancylostoma ceylanicum</name>
    <dbReference type="NCBI Taxonomy" id="53326"/>
    <lineage>
        <taxon>Eukaryota</taxon>
        <taxon>Metazoa</taxon>
        <taxon>Ecdysozoa</taxon>
        <taxon>Nematoda</taxon>
        <taxon>Chromadorea</taxon>
        <taxon>Rhabditida</taxon>
        <taxon>Rhabditina</taxon>
        <taxon>Rhabditomorpha</taxon>
        <taxon>Strongyloidea</taxon>
        <taxon>Ancylostomatidae</taxon>
        <taxon>Ancylostomatinae</taxon>
        <taxon>Ancylostoma</taxon>
    </lineage>
</organism>
<proteinExistence type="predicted"/>
<dbReference type="EMBL" id="JARK01001363">
    <property type="protein sequence ID" value="EYC18408.1"/>
    <property type="molecule type" value="Genomic_DNA"/>
</dbReference>
<dbReference type="OrthoDB" id="8056906at2759"/>
<dbReference type="InterPro" id="IPR001888">
    <property type="entry name" value="Transposase_1"/>
</dbReference>
<name>A0A016UVB4_9BILA</name>
<dbReference type="Proteomes" id="UP000024635">
    <property type="component" value="Unassembled WGS sequence"/>
</dbReference>
<dbReference type="GO" id="GO:0003676">
    <property type="term" value="F:nucleic acid binding"/>
    <property type="evidence" value="ECO:0007669"/>
    <property type="project" value="InterPro"/>
</dbReference>
<comment type="caution">
    <text evidence="1">The sequence shown here is derived from an EMBL/GenBank/DDBJ whole genome shotgun (WGS) entry which is preliminary data.</text>
</comment>
<evidence type="ECO:0000313" key="2">
    <source>
        <dbReference type="Proteomes" id="UP000024635"/>
    </source>
</evidence>
<dbReference type="InterPro" id="IPR036397">
    <property type="entry name" value="RNaseH_sf"/>
</dbReference>
<gene>
    <name evidence="1" type="primary">Acey_s0027.g1503</name>
    <name evidence="1" type="ORF">Y032_0027g1503</name>
</gene>
<reference evidence="2" key="1">
    <citation type="journal article" date="2015" name="Nat. Genet.">
        <title>The genome and transcriptome of the zoonotic hookworm Ancylostoma ceylanicum identify infection-specific gene families.</title>
        <authorList>
            <person name="Schwarz E.M."/>
            <person name="Hu Y."/>
            <person name="Antoshechkin I."/>
            <person name="Miller M.M."/>
            <person name="Sternberg P.W."/>
            <person name="Aroian R.V."/>
        </authorList>
    </citation>
    <scope>NUCLEOTIDE SEQUENCE</scope>
    <source>
        <strain evidence="2">HY135</strain>
    </source>
</reference>